<dbReference type="RefSeq" id="WP_212751005.1">
    <property type="nucleotide sequence ID" value="NZ_PNCG01000268.1"/>
</dbReference>
<evidence type="ECO:0000313" key="6">
    <source>
        <dbReference type="Proteomes" id="UP000305874"/>
    </source>
</evidence>
<evidence type="ECO:0000256" key="1">
    <source>
        <dbReference type="ARBA" id="ARBA00004613"/>
    </source>
</evidence>
<feature type="non-terminal residue" evidence="5">
    <location>
        <position position="114"/>
    </location>
</feature>
<sequence>LDGIKNTYAGKNAVKITTVGKPSKVIFTELPNAGEAGVEGAVFVDGNQNGVKEGKDLAITSLAVTLSGKDKFGNVVSLSTNTDSNGAFKFDALRQPDADGYVVTRADTPSYEDG</sequence>
<evidence type="ECO:0000256" key="3">
    <source>
        <dbReference type="ARBA" id="ARBA00022729"/>
    </source>
</evidence>
<keyword evidence="3" id="KW-0732">Signal</keyword>
<dbReference type="InterPro" id="IPR013783">
    <property type="entry name" value="Ig-like_fold"/>
</dbReference>
<dbReference type="Gene3D" id="2.60.40.10">
    <property type="entry name" value="Immunoglobulins"/>
    <property type="match status" value="1"/>
</dbReference>
<dbReference type="Pfam" id="PF17210">
    <property type="entry name" value="SdrD_B"/>
    <property type="match status" value="1"/>
</dbReference>
<dbReference type="GO" id="GO:0005576">
    <property type="term" value="C:extracellular region"/>
    <property type="evidence" value="ECO:0007669"/>
    <property type="project" value="UniProtKB-SubCell"/>
</dbReference>
<feature type="non-terminal residue" evidence="5">
    <location>
        <position position="1"/>
    </location>
</feature>
<dbReference type="AlphaFoldDB" id="A0A5S3YS48"/>
<organism evidence="5 6">
    <name type="scientific">Pseudoalteromonas ruthenica</name>
    <dbReference type="NCBI Taxonomy" id="151081"/>
    <lineage>
        <taxon>Bacteria</taxon>
        <taxon>Pseudomonadati</taxon>
        <taxon>Pseudomonadota</taxon>
        <taxon>Gammaproteobacteria</taxon>
        <taxon>Alteromonadales</taxon>
        <taxon>Pseudoalteromonadaceae</taxon>
        <taxon>Pseudoalteromonas</taxon>
    </lineage>
</organism>
<dbReference type="InterPro" id="IPR033764">
    <property type="entry name" value="Sdr_B"/>
</dbReference>
<dbReference type="EMBL" id="PNCG01000268">
    <property type="protein sequence ID" value="TMP78998.1"/>
    <property type="molecule type" value="Genomic_DNA"/>
</dbReference>
<keyword evidence="2" id="KW-0964">Secreted</keyword>
<accession>A0A5S3YS48</accession>
<dbReference type="SUPFAM" id="SSF117074">
    <property type="entry name" value="Hypothetical protein PA1324"/>
    <property type="match status" value="1"/>
</dbReference>
<evidence type="ECO:0000256" key="2">
    <source>
        <dbReference type="ARBA" id="ARBA00022525"/>
    </source>
</evidence>
<name>A0A5S3YS48_9GAMM</name>
<reference evidence="6" key="2">
    <citation type="submission" date="2019-06" db="EMBL/GenBank/DDBJ databases">
        <title>Co-occurence of chitin degradation, pigmentation and bioactivity in marine Pseudoalteromonas.</title>
        <authorList>
            <person name="Sonnenschein E.C."/>
            <person name="Bech P.K."/>
        </authorList>
    </citation>
    <scope>NUCLEOTIDE SEQUENCE [LARGE SCALE GENOMIC DNA]</scope>
    <source>
        <strain evidence="6">S2897</strain>
    </source>
</reference>
<comment type="caution">
    <text evidence="5">The sequence shown here is derived from an EMBL/GenBank/DDBJ whole genome shotgun (WGS) entry which is preliminary data.</text>
</comment>
<evidence type="ECO:0000259" key="4">
    <source>
        <dbReference type="Pfam" id="PF17210"/>
    </source>
</evidence>
<dbReference type="Proteomes" id="UP000305874">
    <property type="component" value="Unassembled WGS sequence"/>
</dbReference>
<proteinExistence type="predicted"/>
<comment type="subcellular location">
    <subcellularLocation>
        <location evidence="1">Secreted</location>
    </subcellularLocation>
</comment>
<evidence type="ECO:0000313" key="5">
    <source>
        <dbReference type="EMBL" id="TMP78998.1"/>
    </source>
</evidence>
<reference evidence="5 6" key="1">
    <citation type="submission" date="2017-12" db="EMBL/GenBank/DDBJ databases">
        <authorList>
            <person name="Paulsen S."/>
            <person name="Gram L.K."/>
        </authorList>
    </citation>
    <scope>NUCLEOTIDE SEQUENCE [LARGE SCALE GENOMIC DNA]</scope>
    <source>
        <strain evidence="5 6">S2897</strain>
    </source>
</reference>
<gene>
    <name evidence="5" type="ORF">CWC05_20010</name>
</gene>
<protein>
    <recommendedName>
        <fullName evidence="4">SD-repeat containing protein B domain-containing protein</fullName>
    </recommendedName>
</protein>
<feature type="domain" description="SD-repeat containing protein B" evidence="4">
    <location>
        <begin position="41"/>
        <end position="104"/>
    </location>
</feature>